<evidence type="ECO:0000256" key="3">
    <source>
        <dbReference type="ARBA" id="ARBA00022989"/>
    </source>
</evidence>
<reference evidence="7" key="1">
    <citation type="submission" date="2024-05" db="EMBL/GenBank/DDBJ databases">
        <title>Draft genome sequence of Pseudomonas iranensis M7D1.</title>
        <authorList>
            <person name="Miller S.L."/>
            <person name="Nsubuga A."/>
            <person name="Lu N."/>
            <person name="King J."/>
            <person name="Shears P."/>
            <person name="Lawson P.A."/>
        </authorList>
    </citation>
    <scope>NUCLEOTIDE SEQUENCE</scope>
    <source>
        <strain evidence="7">M7D1</strain>
    </source>
</reference>
<keyword evidence="3 5" id="KW-1133">Transmembrane helix</keyword>
<feature type="transmembrane region" description="Helical" evidence="5">
    <location>
        <begin position="67"/>
        <end position="92"/>
    </location>
</feature>
<evidence type="ECO:0000313" key="7">
    <source>
        <dbReference type="EMBL" id="XBL94103.1"/>
    </source>
</evidence>
<dbReference type="GO" id="GO:0016020">
    <property type="term" value="C:membrane"/>
    <property type="evidence" value="ECO:0007669"/>
    <property type="project" value="UniProtKB-SubCell"/>
</dbReference>
<dbReference type="EMBL" id="CP157354">
    <property type="protein sequence ID" value="XBL94103.1"/>
    <property type="molecule type" value="Genomic_DNA"/>
</dbReference>
<dbReference type="Pfam" id="PF04138">
    <property type="entry name" value="GtrA_DPMS_TM"/>
    <property type="match status" value="1"/>
</dbReference>
<comment type="subcellular location">
    <subcellularLocation>
        <location evidence="1">Membrane</location>
        <topology evidence="1">Multi-pass membrane protein</topology>
    </subcellularLocation>
</comment>
<keyword evidence="4 5" id="KW-0472">Membrane</keyword>
<evidence type="ECO:0000259" key="6">
    <source>
        <dbReference type="Pfam" id="PF04138"/>
    </source>
</evidence>
<proteinExistence type="predicted"/>
<gene>
    <name evidence="7" type="ORF">ABHN08_15530</name>
</gene>
<evidence type="ECO:0000256" key="2">
    <source>
        <dbReference type="ARBA" id="ARBA00022692"/>
    </source>
</evidence>
<keyword evidence="2 5" id="KW-0812">Transmembrane</keyword>
<evidence type="ECO:0000256" key="1">
    <source>
        <dbReference type="ARBA" id="ARBA00004141"/>
    </source>
</evidence>
<dbReference type="InterPro" id="IPR007267">
    <property type="entry name" value="GtrA_DPMS_TM"/>
</dbReference>
<feature type="transmembrane region" description="Helical" evidence="5">
    <location>
        <begin position="39"/>
        <end position="55"/>
    </location>
</feature>
<protein>
    <submittedName>
        <fullName evidence="7">GtrA family protein</fullName>
    </submittedName>
</protein>
<feature type="transmembrane region" description="Helical" evidence="5">
    <location>
        <begin position="98"/>
        <end position="123"/>
    </location>
</feature>
<evidence type="ECO:0000256" key="4">
    <source>
        <dbReference type="ARBA" id="ARBA00023136"/>
    </source>
</evidence>
<sequence length="128" mass="14348">MEKQQFTQLVRYIFVGAISNAAGYITYLLLTYFGLTPSIAMTLLYITIAGISFFGNKKLTFMYDGHLLGAGIRYLIAHFIGYSINLAILLYFSEHLGYSHALVQAGAILTVAIYLFITLKLFVFRRAA</sequence>
<feature type="domain" description="GtrA/DPMS transmembrane" evidence="6">
    <location>
        <begin position="11"/>
        <end position="124"/>
    </location>
</feature>
<name>A0AAU7ESB1_9PSED</name>
<feature type="transmembrane region" description="Helical" evidence="5">
    <location>
        <begin position="12"/>
        <end position="33"/>
    </location>
</feature>
<evidence type="ECO:0000256" key="5">
    <source>
        <dbReference type="SAM" id="Phobius"/>
    </source>
</evidence>
<dbReference type="AlphaFoldDB" id="A0AAU7ESB1"/>
<accession>A0AAU7ESB1</accession>
<organism evidence="7">
    <name type="scientific">Pseudomonas iranensis</name>
    <dbReference type="NCBI Taxonomy" id="2745503"/>
    <lineage>
        <taxon>Bacteria</taxon>
        <taxon>Pseudomonadati</taxon>
        <taxon>Pseudomonadota</taxon>
        <taxon>Gammaproteobacteria</taxon>
        <taxon>Pseudomonadales</taxon>
        <taxon>Pseudomonadaceae</taxon>
        <taxon>Pseudomonas</taxon>
    </lineage>
</organism>
<dbReference type="GO" id="GO:0000271">
    <property type="term" value="P:polysaccharide biosynthetic process"/>
    <property type="evidence" value="ECO:0007669"/>
    <property type="project" value="InterPro"/>
</dbReference>